<dbReference type="PANTHER" id="PTHR47510:SF3">
    <property type="entry name" value="ENDO_EXONUCLEASE_PHOSPHATASE DOMAIN-CONTAINING PROTEIN"/>
    <property type="match status" value="1"/>
</dbReference>
<dbReference type="Gene3D" id="3.60.10.10">
    <property type="entry name" value="Endonuclease/exonuclease/phosphatase"/>
    <property type="match status" value="1"/>
</dbReference>
<proteinExistence type="predicted"/>
<dbReference type="AlphaFoldDB" id="A0A0L7KU39"/>
<dbReference type="Proteomes" id="UP000037510">
    <property type="component" value="Unassembled WGS sequence"/>
</dbReference>
<dbReference type="STRING" id="104452.A0A0L7KU39"/>
<dbReference type="Gene3D" id="1.10.287.1490">
    <property type="match status" value="1"/>
</dbReference>
<keyword evidence="5" id="KW-1185">Reference proteome</keyword>
<organism evidence="4 5">
    <name type="scientific">Operophtera brumata</name>
    <name type="common">Winter moth</name>
    <name type="synonym">Phalaena brumata</name>
    <dbReference type="NCBI Taxonomy" id="104452"/>
    <lineage>
        <taxon>Eukaryota</taxon>
        <taxon>Metazoa</taxon>
        <taxon>Ecdysozoa</taxon>
        <taxon>Arthropoda</taxon>
        <taxon>Hexapoda</taxon>
        <taxon>Insecta</taxon>
        <taxon>Pterygota</taxon>
        <taxon>Neoptera</taxon>
        <taxon>Endopterygota</taxon>
        <taxon>Lepidoptera</taxon>
        <taxon>Glossata</taxon>
        <taxon>Ditrysia</taxon>
        <taxon>Geometroidea</taxon>
        <taxon>Geometridae</taxon>
        <taxon>Larentiinae</taxon>
        <taxon>Operophtera</taxon>
    </lineage>
</organism>
<keyword evidence="1" id="KW-0175">Coiled coil</keyword>
<feature type="domain" description="Endonuclease/exonuclease/phosphatase" evidence="3">
    <location>
        <begin position="329"/>
        <end position="448"/>
    </location>
</feature>
<dbReference type="EMBL" id="JTDY01005835">
    <property type="protein sequence ID" value="KOB66566.1"/>
    <property type="molecule type" value="Genomic_DNA"/>
</dbReference>
<dbReference type="InterPro" id="IPR036691">
    <property type="entry name" value="Endo/exonu/phosph_ase_sf"/>
</dbReference>
<reference evidence="4 5" key="1">
    <citation type="journal article" date="2015" name="Genome Biol. Evol.">
        <title>The genome of winter moth (Operophtera brumata) provides a genomic perspective on sexual dimorphism and phenology.</title>
        <authorList>
            <person name="Derks M.F."/>
            <person name="Smit S."/>
            <person name="Salis L."/>
            <person name="Schijlen E."/>
            <person name="Bossers A."/>
            <person name="Mateman C."/>
            <person name="Pijl A.S."/>
            <person name="de Ridder D."/>
            <person name="Groenen M.A."/>
            <person name="Visser M.E."/>
            <person name="Megens H.J."/>
        </authorList>
    </citation>
    <scope>NUCLEOTIDE SEQUENCE [LARGE SCALE GENOMIC DNA]</scope>
    <source>
        <strain evidence="4">WM2013NL</strain>
        <tissue evidence="4">Head and thorax</tissue>
    </source>
</reference>
<dbReference type="Pfam" id="PF03372">
    <property type="entry name" value="Exo_endo_phos"/>
    <property type="match status" value="1"/>
</dbReference>
<evidence type="ECO:0000313" key="4">
    <source>
        <dbReference type="EMBL" id="KOB66566.1"/>
    </source>
</evidence>
<accession>A0A0L7KU39</accession>
<name>A0A0L7KU39_OPEBR</name>
<gene>
    <name evidence="4" type="ORF">OBRU01_20974</name>
</gene>
<evidence type="ECO:0000256" key="2">
    <source>
        <dbReference type="SAM" id="MobiDB-lite"/>
    </source>
</evidence>
<feature type="compositionally biased region" description="Polar residues" evidence="2">
    <location>
        <begin position="1"/>
        <end position="25"/>
    </location>
</feature>
<comment type="caution">
    <text evidence="4">The sequence shown here is derived from an EMBL/GenBank/DDBJ whole genome shotgun (WGS) entry which is preliminary data.</text>
</comment>
<feature type="region of interest" description="Disordered" evidence="2">
    <location>
        <begin position="1"/>
        <end position="33"/>
    </location>
</feature>
<dbReference type="GO" id="GO:0003824">
    <property type="term" value="F:catalytic activity"/>
    <property type="evidence" value="ECO:0007669"/>
    <property type="project" value="InterPro"/>
</dbReference>
<evidence type="ECO:0000256" key="1">
    <source>
        <dbReference type="SAM" id="Coils"/>
    </source>
</evidence>
<protein>
    <submittedName>
        <fullName evidence="4">Putative tick transposon</fullName>
    </submittedName>
</protein>
<dbReference type="InterPro" id="IPR005135">
    <property type="entry name" value="Endo/exonuclease/phosphatase"/>
</dbReference>
<dbReference type="PANTHER" id="PTHR47510">
    <property type="entry name" value="REVERSE TRANSCRIPTASE DOMAIN-CONTAINING PROTEIN"/>
    <property type="match status" value="1"/>
</dbReference>
<dbReference type="SUPFAM" id="SSF56219">
    <property type="entry name" value="DNase I-like"/>
    <property type="match status" value="1"/>
</dbReference>
<evidence type="ECO:0000313" key="5">
    <source>
        <dbReference type="Proteomes" id="UP000037510"/>
    </source>
</evidence>
<feature type="coiled-coil region" evidence="1">
    <location>
        <begin position="95"/>
        <end position="136"/>
    </location>
</feature>
<sequence length="704" mass="81621">MSVQRSPQGNKTPVGTPGGSQSQPDLSRPSVYDTDHQVSFRKRKQTNCDCECDEVINVLKAFRVDMISALETNLKPMRDDISTMKYQIEDIKSSTEKLLAEHNSIRKEISQLQKTSSATEAKITSLETEIENLKITPLPQSSSQIFANESIINEMQERERRSKNIIVVGLPELTNGDDCVRNTEEINLVKKILKDALSINAKVAKVMRLGKFITGKVRPMKVILESPQVVKEILKNKNKLPENVRVYNDQTPTEKNVLKELSQELVRRYKKLKLTTPIDLQRNSDQKITYQLSQTYQNLHTARSCLNIFYANVRSIRKQGKFDELKCILRSIDSIVHVILLTETWLKSNEEATSYHLPNYTHYYNIRTDSRGGGVSMYVHNNLNHSLCEEAYSDGINYLWIHLEKYALDIGLVYNPHENTNITKFLEVYSSQLLSKKRALVFGDFNLDLLRNKTNVKRYRDMLRESGYDIINNINIDYCTRPSSKTIIDHVCSNLKDKSFHMAIIESPMTDHSQIYLIMNKYKPPPKKRVQYEVVDYITLHQCIKNASHDQNNNYYNNLENLIKCGINESKITKTKILNLPLQDWICKDVTINIKTRNEIWQRLKQNPNNEALKTQFILERKNTANKIRSSKNKFYNDAFRKYTGDPKKMWNLINTLSSNKIKLSCSPPKLITESGPVSDGNESRLELQCRHRWHNHQSYQVYK</sequence>
<evidence type="ECO:0000259" key="3">
    <source>
        <dbReference type="Pfam" id="PF03372"/>
    </source>
</evidence>